<comment type="similarity">
    <text evidence="5">Belongs to the UbiC family.</text>
</comment>
<evidence type="ECO:0000313" key="7">
    <source>
        <dbReference type="Proteomes" id="UP001596379"/>
    </source>
</evidence>
<dbReference type="EC" id="4.1.3.40" evidence="5"/>
<comment type="catalytic activity">
    <reaction evidence="5">
        <text>chorismate = 4-hydroxybenzoate + pyruvate</text>
        <dbReference type="Rhea" id="RHEA:16505"/>
        <dbReference type="ChEBI" id="CHEBI:15361"/>
        <dbReference type="ChEBI" id="CHEBI:17879"/>
        <dbReference type="ChEBI" id="CHEBI:29748"/>
        <dbReference type="EC" id="4.1.3.40"/>
    </reaction>
</comment>
<comment type="subcellular location">
    <subcellularLocation>
        <location evidence="5">Cytoplasm</location>
    </subcellularLocation>
</comment>
<evidence type="ECO:0000256" key="4">
    <source>
        <dbReference type="ARBA" id="ARBA00023317"/>
    </source>
</evidence>
<sequence>MSRLIRRTKNYSRSRSLLQTQWFSHVNGLHASPQMCRWLTDSMSLTKKLIARCECFRVQRLAQRHALVLADEFAEIALPRRVQVQEREVLLRCDEKPVVYAHTIVPLSATASDWPFFGRLGERSLGTTLFGDPRVARGELQYARLHAQHPLVLRAATALGVVLQGPLFARRCLYKRGNGLLLVTEVFLPEIERIRQRPRD</sequence>
<evidence type="ECO:0000256" key="3">
    <source>
        <dbReference type="ARBA" id="ARBA00023239"/>
    </source>
</evidence>
<evidence type="ECO:0000256" key="1">
    <source>
        <dbReference type="ARBA" id="ARBA00022490"/>
    </source>
</evidence>
<feature type="binding site" evidence="5">
    <location>
        <position position="125"/>
    </location>
    <ligand>
        <name>substrate</name>
    </ligand>
</feature>
<dbReference type="EMBL" id="JBHTCC010000002">
    <property type="protein sequence ID" value="MFC7299166.1"/>
    <property type="molecule type" value="Genomic_DNA"/>
</dbReference>
<reference evidence="7" key="1">
    <citation type="journal article" date="2019" name="Int. J. Syst. Evol. Microbiol.">
        <title>The Global Catalogue of Microorganisms (GCM) 10K type strain sequencing project: providing services to taxonomists for standard genome sequencing and annotation.</title>
        <authorList>
            <consortium name="The Broad Institute Genomics Platform"/>
            <consortium name="The Broad Institute Genome Sequencing Center for Infectious Disease"/>
            <person name="Wu L."/>
            <person name="Ma J."/>
        </authorList>
    </citation>
    <scope>NUCLEOTIDE SEQUENCE [LARGE SCALE GENOMIC DNA]</scope>
    <source>
        <strain evidence="7">CCUG 36956</strain>
    </source>
</reference>
<feature type="binding site" evidence="5">
    <location>
        <position position="185"/>
    </location>
    <ligand>
        <name>substrate</name>
    </ligand>
</feature>
<comment type="function">
    <text evidence="5">Removes the pyruvyl group from chorismate, with concomitant aromatization of the ring, to provide 4-hydroxybenzoate (4HB) for the ubiquinone pathway.</text>
</comment>
<accession>A0ABW2J728</accession>
<dbReference type="PANTHER" id="PTHR38683:SF1">
    <property type="entry name" value="CHORISMATE PYRUVATE-LYASE"/>
    <property type="match status" value="1"/>
</dbReference>
<evidence type="ECO:0000256" key="2">
    <source>
        <dbReference type="ARBA" id="ARBA00022688"/>
    </source>
</evidence>
<comment type="caution">
    <text evidence="6">The sequence shown here is derived from an EMBL/GenBank/DDBJ whole genome shotgun (WGS) entry which is preliminary data.</text>
</comment>
<dbReference type="Proteomes" id="UP001596379">
    <property type="component" value="Unassembled WGS sequence"/>
</dbReference>
<keyword evidence="1 5" id="KW-0963">Cytoplasm</keyword>
<dbReference type="InterPro" id="IPR028978">
    <property type="entry name" value="Chorismate_lyase_/UTRA_dom_sf"/>
</dbReference>
<comment type="pathway">
    <text evidence="5">Cofactor biosynthesis; ubiquinone biosynthesis.</text>
</comment>
<dbReference type="PANTHER" id="PTHR38683">
    <property type="entry name" value="CHORISMATE PYRUVATE-LYASE"/>
    <property type="match status" value="1"/>
</dbReference>
<dbReference type="InterPro" id="IPR007440">
    <property type="entry name" value="Chorismate--pyruvate_lyase"/>
</dbReference>
<dbReference type="HAMAP" id="MF_01632">
    <property type="entry name" value="UbiC"/>
    <property type="match status" value="1"/>
</dbReference>
<dbReference type="GO" id="GO:0016829">
    <property type="term" value="F:lyase activity"/>
    <property type="evidence" value="ECO:0007669"/>
    <property type="project" value="UniProtKB-KW"/>
</dbReference>
<dbReference type="SUPFAM" id="SSF64288">
    <property type="entry name" value="Chorismate lyase-like"/>
    <property type="match status" value="1"/>
</dbReference>
<keyword evidence="4 5" id="KW-0670">Pyruvate</keyword>
<evidence type="ECO:0000313" key="6">
    <source>
        <dbReference type="EMBL" id="MFC7299166.1"/>
    </source>
</evidence>
<keyword evidence="3 5" id="KW-0456">Lyase</keyword>
<dbReference type="Gene3D" id="3.40.1410.10">
    <property type="entry name" value="Chorismate lyase-like"/>
    <property type="match status" value="1"/>
</dbReference>
<dbReference type="Pfam" id="PF04345">
    <property type="entry name" value="Chor_lyase"/>
    <property type="match status" value="1"/>
</dbReference>
<organism evidence="6 7">
    <name type="scientific">Herminiimonas aquatilis</name>
    <dbReference type="NCBI Taxonomy" id="345342"/>
    <lineage>
        <taxon>Bacteria</taxon>
        <taxon>Pseudomonadati</taxon>
        <taxon>Pseudomonadota</taxon>
        <taxon>Betaproteobacteria</taxon>
        <taxon>Burkholderiales</taxon>
        <taxon>Oxalobacteraceae</taxon>
        <taxon>Herminiimonas</taxon>
    </lineage>
</organism>
<protein>
    <recommendedName>
        <fullName evidence="5">Probable chorismate pyruvate-lyase</fullName>
        <shortName evidence="5">CL</shortName>
        <shortName evidence="5">CPL</shortName>
        <ecNumber evidence="5">4.1.3.40</ecNumber>
    </recommendedName>
</protein>
<keyword evidence="7" id="KW-1185">Reference proteome</keyword>
<comment type="caution">
    <text evidence="5">Lacks conserved residue(s) required for the propagation of feature annotation.</text>
</comment>
<keyword evidence="2 5" id="KW-0831">Ubiquinone biosynthesis</keyword>
<gene>
    <name evidence="5" type="primary">ubiC</name>
    <name evidence="6" type="ORF">ACFQO0_12035</name>
</gene>
<name>A0ABW2J728_9BURK</name>
<proteinExistence type="inferred from homology"/>
<feature type="binding site" evidence="5">
    <location>
        <position position="87"/>
    </location>
    <ligand>
        <name>substrate</name>
    </ligand>
</feature>
<dbReference type="RefSeq" id="WP_382234942.1">
    <property type="nucleotide sequence ID" value="NZ_JBHTCC010000002.1"/>
</dbReference>
<evidence type="ECO:0000256" key="5">
    <source>
        <dbReference type="HAMAP-Rule" id="MF_01632"/>
    </source>
</evidence>